<evidence type="ECO:0000313" key="11">
    <source>
        <dbReference type="Proteomes" id="UP000019374"/>
    </source>
</evidence>
<evidence type="ECO:0000256" key="7">
    <source>
        <dbReference type="ARBA" id="ARBA00022691"/>
    </source>
</evidence>
<keyword evidence="5 8" id="KW-0489">Methyltransferase</keyword>
<dbReference type="InterPro" id="IPR029063">
    <property type="entry name" value="SAM-dependent_MTases_sf"/>
</dbReference>
<comment type="similarity">
    <text evidence="2 8">Belongs to the methyltransferase superfamily. LCMT family.</text>
</comment>
<evidence type="ECO:0000313" key="10">
    <source>
        <dbReference type="EMBL" id="EQL03050.1"/>
    </source>
</evidence>
<evidence type="ECO:0000256" key="6">
    <source>
        <dbReference type="ARBA" id="ARBA00022679"/>
    </source>
</evidence>
<gene>
    <name evidence="10" type="ORF">OCS_01246</name>
</gene>
<dbReference type="PIRSF" id="PIRSF016305">
    <property type="entry name" value="LCM_mtfrase"/>
    <property type="match status" value="1"/>
</dbReference>
<evidence type="ECO:0000256" key="4">
    <source>
        <dbReference type="ARBA" id="ARBA00017497"/>
    </source>
</evidence>
<dbReference type="eggNOG" id="KOG2918">
    <property type="taxonomic scope" value="Eukaryota"/>
</dbReference>
<accession>T5AC61</accession>
<evidence type="ECO:0000256" key="8">
    <source>
        <dbReference type="PIRNR" id="PIRNR016305"/>
    </source>
</evidence>
<protein>
    <recommendedName>
        <fullName evidence="4 8">Leucine carboxyl methyltransferase 1</fullName>
        <ecNumber evidence="3 8">2.1.1.233</ecNumber>
    </recommendedName>
</protein>
<feature type="binding site" evidence="9">
    <location>
        <position position="93"/>
    </location>
    <ligand>
        <name>S-adenosyl-L-methionine</name>
        <dbReference type="ChEBI" id="CHEBI:59789"/>
    </ligand>
</feature>
<dbReference type="GO" id="GO:0032259">
    <property type="term" value="P:methylation"/>
    <property type="evidence" value="ECO:0007669"/>
    <property type="project" value="UniProtKB-KW"/>
</dbReference>
<evidence type="ECO:0000256" key="3">
    <source>
        <dbReference type="ARBA" id="ARBA00012834"/>
    </source>
</evidence>
<sequence length="328" mass="35610">MAAPSIPNLLSMRGGAGGRGGGRDGRGIGCGRFPAAAGGASADAVIQDTDTDAAVSRLSAVQVGYLDDPYAECFVSGPPTRRLPIINRGTYVRTRALDMIISAFLSQPNGPGDGCSKQIVSLGAGTDTRPFRLLDSHSSQELVYHEIDFEPTCRRKYQIIRTTPALASRFEDVEEAASGSWRALHQSTRTHHESERVLDLFQSKMARLAIALYEPMPLDDTFGQVMLSNLKARKIHMPSLIRYKDASGQGERLRDAGFETIGHASVKDAWDAWIDDQEKARLAALEGLDEVEEWQLLAAHYVVAWGAKQTGFGDFGRIAMTKQVGTGS</sequence>
<dbReference type="OrthoDB" id="203237at2759"/>
<evidence type="ECO:0000256" key="2">
    <source>
        <dbReference type="ARBA" id="ARBA00010703"/>
    </source>
</evidence>
<reference evidence="10 11" key="1">
    <citation type="journal article" date="2013" name="Chin. Sci. Bull.">
        <title>Genome survey uncovers the secrets of sex and lifestyle in caterpillar fungus.</title>
        <authorList>
            <person name="Hu X."/>
            <person name="Zhang Y."/>
            <person name="Xiao G."/>
            <person name="Zheng P."/>
            <person name="Xia Y."/>
            <person name="Zhang X."/>
            <person name="St Leger R.J."/>
            <person name="Liu X."/>
            <person name="Wang C."/>
        </authorList>
    </citation>
    <scope>NUCLEOTIDE SEQUENCE [LARGE SCALE GENOMIC DNA]</scope>
    <source>
        <strain evidence="11">Co18 / CGMCC 3.14243</strain>
        <tissue evidence="10">Fruit-body</tissue>
    </source>
</reference>
<evidence type="ECO:0000256" key="1">
    <source>
        <dbReference type="ARBA" id="ARBA00000724"/>
    </source>
</evidence>
<evidence type="ECO:0000256" key="9">
    <source>
        <dbReference type="PIRSR" id="PIRSR016305-1"/>
    </source>
</evidence>
<dbReference type="EMBL" id="KE652244">
    <property type="protein sequence ID" value="EQL03050.1"/>
    <property type="molecule type" value="Genomic_DNA"/>
</dbReference>
<dbReference type="InterPro" id="IPR016651">
    <property type="entry name" value="LCMT1"/>
</dbReference>
<dbReference type="PANTHER" id="PTHR13600">
    <property type="entry name" value="LEUCINE CARBOXYL METHYLTRANSFERASE"/>
    <property type="match status" value="1"/>
</dbReference>
<name>T5AC61_OPHSC</name>
<feature type="binding site" evidence="9">
    <location>
        <position position="123"/>
    </location>
    <ligand>
        <name>S-adenosyl-L-methionine</name>
        <dbReference type="ChEBI" id="CHEBI:59789"/>
    </ligand>
</feature>
<dbReference type="GO" id="GO:0018423">
    <property type="term" value="F:protein C-terminal leucine carboxyl O-methyltransferase activity"/>
    <property type="evidence" value="ECO:0007669"/>
    <property type="project" value="UniProtKB-EC"/>
</dbReference>
<dbReference type="Gene3D" id="3.40.50.150">
    <property type="entry name" value="Vaccinia Virus protein VP39"/>
    <property type="match status" value="2"/>
</dbReference>
<dbReference type="SUPFAM" id="SSF53335">
    <property type="entry name" value="S-adenosyl-L-methionine-dependent methyltransferases"/>
    <property type="match status" value="1"/>
</dbReference>
<evidence type="ECO:0000256" key="5">
    <source>
        <dbReference type="ARBA" id="ARBA00022603"/>
    </source>
</evidence>
<comment type="function">
    <text evidence="8">Methylates the carboxyl group of the C-terminal leucine residue of protein phosphatase 2A catalytic subunits to form alpha-leucine ester residues.</text>
</comment>
<dbReference type="Proteomes" id="UP000019374">
    <property type="component" value="Unassembled WGS sequence"/>
</dbReference>
<dbReference type="EC" id="2.1.1.233" evidence="3 8"/>
<keyword evidence="6 8" id="KW-0808">Transferase</keyword>
<comment type="catalytic activity">
    <reaction evidence="1 8">
        <text>[phosphatase 2A protein]-C-terminal L-leucine + S-adenosyl-L-methionine = [phosphatase 2A protein]-C-terminal L-leucine methyl ester + S-adenosyl-L-homocysteine</text>
        <dbReference type="Rhea" id="RHEA:48544"/>
        <dbReference type="Rhea" id="RHEA-COMP:12134"/>
        <dbReference type="Rhea" id="RHEA-COMP:12135"/>
        <dbReference type="ChEBI" id="CHEBI:57856"/>
        <dbReference type="ChEBI" id="CHEBI:59789"/>
        <dbReference type="ChEBI" id="CHEBI:90516"/>
        <dbReference type="ChEBI" id="CHEBI:90517"/>
        <dbReference type="EC" id="2.1.1.233"/>
    </reaction>
</comment>
<dbReference type="HOGENOM" id="CLU_031312_1_1_1"/>
<dbReference type="AlphaFoldDB" id="T5AC61"/>
<dbReference type="Pfam" id="PF04072">
    <property type="entry name" value="LCM"/>
    <property type="match status" value="1"/>
</dbReference>
<keyword evidence="7 8" id="KW-0949">S-adenosyl-L-methionine</keyword>
<proteinExistence type="inferred from homology"/>
<organism evidence="10 11">
    <name type="scientific">Ophiocordyceps sinensis (strain Co18 / CGMCC 3.14243)</name>
    <name type="common">Yarsagumba caterpillar fungus</name>
    <name type="synonym">Hirsutella sinensis</name>
    <dbReference type="NCBI Taxonomy" id="911162"/>
    <lineage>
        <taxon>Eukaryota</taxon>
        <taxon>Fungi</taxon>
        <taxon>Dikarya</taxon>
        <taxon>Ascomycota</taxon>
        <taxon>Pezizomycotina</taxon>
        <taxon>Sordariomycetes</taxon>
        <taxon>Hypocreomycetidae</taxon>
        <taxon>Hypocreales</taxon>
        <taxon>Ophiocordycipitaceae</taxon>
        <taxon>Ophiocordyceps</taxon>
    </lineage>
</organism>
<dbReference type="InterPro" id="IPR007213">
    <property type="entry name" value="Ppm1/Ppm2/Tcmp"/>
</dbReference>
<dbReference type="PANTHER" id="PTHR13600:SF21">
    <property type="entry name" value="LEUCINE CARBOXYL METHYLTRANSFERASE 1"/>
    <property type="match status" value="1"/>
</dbReference>